<evidence type="ECO:0000256" key="2">
    <source>
        <dbReference type="SAM" id="SignalP"/>
    </source>
</evidence>
<keyword evidence="2" id="KW-0732">Signal</keyword>
<name>A0A7E4W262_PANRE</name>
<feature type="chain" id="PRO_5028982853" evidence="2">
    <location>
        <begin position="19"/>
        <end position="229"/>
    </location>
</feature>
<evidence type="ECO:0000256" key="1">
    <source>
        <dbReference type="SAM" id="Phobius"/>
    </source>
</evidence>
<proteinExistence type="predicted"/>
<organism evidence="3 4">
    <name type="scientific">Panagrellus redivivus</name>
    <name type="common">Microworm</name>
    <dbReference type="NCBI Taxonomy" id="6233"/>
    <lineage>
        <taxon>Eukaryota</taxon>
        <taxon>Metazoa</taxon>
        <taxon>Ecdysozoa</taxon>
        <taxon>Nematoda</taxon>
        <taxon>Chromadorea</taxon>
        <taxon>Rhabditida</taxon>
        <taxon>Tylenchina</taxon>
        <taxon>Panagrolaimomorpha</taxon>
        <taxon>Panagrolaimoidea</taxon>
        <taxon>Panagrolaimidae</taxon>
        <taxon>Panagrellus</taxon>
    </lineage>
</organism>
<evidence type="ECO:0000313" key="3">
    <source>
        <dbReference type="Proteomes" id="UP000492821"/>
    </source>
</evidence>
<keyword evidence="1" id="KW-0472">Membrane</keyword>
<evidence type="ECO:0000313" key="4">
    <source>
        <dbReference type="WBParaSite" id="Pan_g5553.t2"/>
    </source>
</evidence>
<feature type="transmembrane region" description="Helical" evidence="1">
    <location>
        <begin position="188"/>
        <end position="212"/>
    </location>
</feature>
<keyword evidence="3" id="KW-1185">Reference proteome</keyword>
<dbReference type="AlphaFoldDB" id="A0A7E4W262"/>
<dbReference type="WBParaSite" id="Pan_g5553.t2">
    <property type="protein sequence ID" value="Pan_g5553.t2"/>
    <property type="gene ID" value="Pan_g5553"/>
</dbReference>
<reference evidence="4" key="2">
    <citation type="submission" date="2020-10" db="UniProtKB">
        <authorList>
            <consortium name="WormBaseParasite"/>
        </authorList>
    </citation>
    <scope>IDENTIFICATION</scope>
</reference>
<accession>A0A7E4W262</accession>
<keyword evidence="1" id="KW-1133">Transmembrane helix</keyword>
<keyword evidence="1" id="KW-0812">Transmembrane</keyword>
<feature type="signal peptide" evidence="2">
    <location>
        <begin position="1"/>
        <end position="18"/>
    </location>
</feature>
<dbReference type="Proteomes" id="UP000492821">
    <property type="component" value="Unassembled WGS sequence"/>
</dbReference>
<reference evidence="3" key="1">
    <citation type="journal article" date="2013" name="Genetics">
        <title>The draft genome and transcriptome of Panagrellus redivivus are shaped by the harsh demands of a free-living lifestyle.</title>
        <authorList>
            <person name="Srinivasan J."/>
            <person name="Dillman A.R."/>
            <person name="Macchietto M.G."/>
            <person name="Heikkinen L."/>
            <person name="Lakso M."/>
            <person name="Fracchia K.M."/>
            <person name="Antoshechkin I."/>
            <person name="Mortazavi A."/>
            <person name="Wong G."/>
            <person name="Sternberg P.W."/>
        </authorList>
    </citation>
    <scope>NUCLEOTIDE SEQUENCE [LARGE SCALE GENOMIC DNA]</scope>
    <source>
        <strain evidence="3">MT8872</strain>
    </source>
</reference>
<sequence length="229" mass="25468">MVLRFLSSLLALCAVSSASLCPIQNHTVCNTDIDVQHSCVCAMAEPTAAAPEKSCNLLINVNEGKFPVISMTFKLDETARIYNHFPENKFKEEIGSSIKEDEENIIILRQGCPEDNEHLVVQFVVKDKNSENAQIPYQPDDFLDPTKLVRNMKVIGLTHIADIALDETVALFQTDKLIEIEGNVDNTFLLIEGAITLAAIVLMSLLGIWFALRKSSDEEPEYSDNLQKA</sequence>
<protein>
    <submittedName>
        <fullName evidence="4">Secreted protein</fullName>
    </submittedName>
</protein>